<evidence type="ECO:0000256" key="3">
    <source>
        <dbReference type="ARBA" id="ARBA00022679"/>
    </source>
</evidence>
<feature type="domain" description="Sulfatase N-terminal" evidence="8">
    <location>
        <begin position="219"/>
        <end position="484"/>
    </location>
</feature>
<comment type="caution">
    <text evidence="9">The sequence shown here is derived from an EMBL/GenBank/DDBJ whole genome shotgun (WGS) entry which is preliminary data.</text>
</comment>
<evidence type="ECO:0000259" key="8">
    <source>
        <dbReference type="Pfam" id="PF00884"/>
    </source>
</evidence>
<dbReference type="Pfam" id="PF00884">
    <property type="entry name" value="Sulfatase"/>
    <property type="match status" value="1"/>
</dbReference>
<dbReference type="PANTHER" id="PTHR30443">
    <property type="entry name" value="INNER MEMBRANE PROTEIN"/>
    <property type="match status" value="1"/>
</dbReference>
<evidence type="ECO:0000313" key="9">
    <source>
        <dbReference type="EMBL" id="KWS05376.1"/>
    </source>
</evidence>
<keyword evidence="10" id="KW-1185">Reference proteome</keyword>
<keyword evidence="4 7" id="KW-0812">Transmembrane</keyword>
<keyword evidence="6 7" id="KW-0472">Membrane</keyword>
<keyword evidence="3" id="KW-0808">Transferase</keyword>
<dbReference type="PANTHER" id="PTHR30443:SF0">
    <property type="entry name" value="PHOSPHOETHANOLAMINE TRANSFERASE EPTA"/>
    <property type="match status" value="1"/>
</dbReference>
<feature type="transmembrane region" description="Helical" evidence="7">
    <location>
        <begin position="140"/>
        <end position="157"/>
    </location>
</feature>
<dbReference type="GO" id="GO:0009244">
    <property type="term" value="P:lipopolysaccharide core region biosynthetic process"/>
    <property type="evidence" value="ECO:0007669"/>
    <property type="project" value="TreeGrafter"/>
</dbReference>
<dbReference type="SUPFAM" id="SSF53649">
    <property type="entry name" value="Alkaline phosphatase-like"/>
    <property type="match status" value="1"/>
</dbReference>
<gene>
    <name evidence="9" type="ORF">AZ78_2927</name>
</gene>
<dbReference type="AlphaFoldDB" id="A0A125MN42"/>
<sequence length="552" mass="60635">MAMLVLVSAATTALLLLDDRLQQAVSANNRAVLQPGWVAGLMTIVTCLWLGGSRWVANAVIGAFAGMQLFQLCHIAAIGRALTPLDVAMIPHELSDIAQAVRAGAGAHWPTLFAGGVPYALAFAMFNLGLPRLRLPRLRWALLIVALVFATQFYNASRYTMKRFMPRPERSSLHNSLLAFSYCAANLVGKSVRRNALSYRAYTVVARDDPDAARERPRDVWLVIFDSTRTDHWGLAGYARATTPTMSRWVAQGQARWHRGLAGASSTRASLGLLFNGVHEPGNIAQLRSHQANLLRLAKRAGYRTYWLSTQHGDLLDEIDAPSIDVIRTRGSDEARIAAVGDDAVLDMLDAVDPNAPRLVVMMLRTAHIPYDDAYRRHGGRYRRWPDGEGLTEGARLLNAYDNAIVYQDALVEKLYRRFERSGGDGLFVVTSDHGQMLGEDGVWGHNVLTPQIAQVPMLVRTRGAAQMPLAGNGDWLSHHDLARALAWRMGFSIHNPNARAGVDYLQGSDLFGDNLFRELRIVDGHLQLGELSGLGHSHEGHAHGAGDRGSD</sequence>
<comment type="subcellular location">
    <subcellularLocation>
        <location evidence="1">Cell membrane</location>
        <topology evidence="1">Multi-pass membrane protein</topology>
    </subcellularLocation>
</comment>
<name>A0A125MN42_9GAMM</name>
<dbReference type="InterPro" id="IPR017850">
    <property type="entry name" value="Alkaline_phosphatase_core_sf"/>
</dbReference>
<evidence type="ECO:0000313" key="10">
    <source>
        <dbReference type="Proteomes" id="UP000023435"/>
    </source>
</evidence>
<dbReference type="Proteomes" id="UP000023435">
    <property type="component" value="Unassembled WGS sequence"/>
</dbReference>
<protein>
    <submittedName>
        <fullName evidence="9">Integral membrane protein</fullName>
    </submittedName>
</protein>
<dbReference type="InterPro" id="IPR040423">
    <property type="entry name" value="PEA_transferase"/>
</dbReference>
<evidence type="ECO:0000256" key="4">
    <source>
        <dbReference type="ARBA" id="ARBA00022692"/>
    </source>
</evidence>
<reference evidence="9 10" key="1">
    <citation type="journal article" date="2014" name="Genome Announc.">
        <title>Draft Genome Sequence of Lysobacter capsici AZ78, a Bacterium Antagonistic to Plant-Pathogenic Oomycetes.</title>
        <authorList>
            <person name="Puopolo G."/>
            <person name="Sonego P."/>
            <person name="Engelen K."/>
            <person name="Pertot I."/>
        </authorList>
    </citation>
    <scope>NUCLEOTIDE SEQUENCE [LARGE SCALE GENOMIC DNA]</scope>
    <source>
        <strain evidence="9 10">AZ78</strain>
    </source>
</reference>
<dbReference type="Gene3D" id="3.40.720.10">
    <property type="entry name" value="Alkaline Phosphatase, subunit A"/>
    <property type="match status" value="1"/>
</dbReference>
<dbReference type="InterPro" id="IPR058130">
    <property type="entry name" value="PEA_transf_C"/>
</dbReference>
<accession>A0A125MN42</accession>
<feature type="transmembrane region" description="Helical" evidence="7">
    <location>
        <begin position="109"/>
        <end position="128"/>
    </location>
</feature>
<evidence type="ECO:0000256" key="6">
    <source>
        <dbReference type="ARBA" id="ARBA00023136"/>
    </source>
</evidence>
<keyword evidence="2" id="KW-1003">Cell membrane</keyword>
<organism evidence="9 10">
    <name type="scientific">Lysobacter capsici AZ78</name>
    <dbReference type="NCBI Taxonomy" id="1444315"/>
    <lineage>
        <taxon>Bacteria</taxon>
        <taxon>Pseudomonadati</taxon>
        <taxon>Pseudomonadota</taxon>
        <taxon>Gammaproteobacteria</taxon>
        <taxon>Lysobacterales</taxon>
        <taxon>Lysobacteraceae</taxon>
        <taxon>Lysobacter</taxon>
    </lineage>
</organism>
<evidence type="ECO:0000256" key="2">
    <source>
        <dbReference type="ARBA" id="ARBA00022475"/>
    </source>
</evidence>
<feature type="transmembrane region" description="Helical" evidence="7">
    <location>
        <begin position="37"/>
        <end position="57"/>
    </location>
</feature>
<dbReference type="InterPro" id="IPR000917">
    <property type="entry name" value="Sulfatase_N"/>
</dbReference>
<feature type="transmembrane region" description="Helical" evidence="7">
    <location>
        <begin position="69"/>
        <end position="89"/>
    </location>
</feature>
<dbReference type="GO" id="GO:0016776">
    <property type="term" value="F:phosphotransferase activity, phosphate group as acceptor"/>
    <property type="evidence" value="ECO:0007669"/>
    <property type="project" value="TreeGrafter"/>
</dbReference>
<evidence type="ECO:0000256" key="1">
    <source>
        <dbReference type="ARBA" id="ARBA00004651"/>
    </source>
</evidence>
<proteinExistence type="predicted"/>
<evidence type="ECO:0000256" key="7">
    <source>
        <dbReference type="SAM" id="Phobius"/>
    </source>
</evidence>
<dbReference type="GO" id="GO:0005886">
    <property type="term" value="C:plasma membrane"/>
    <property type="evidence" value="ECO:0007669"/>
    <property type="project" value="UniProtKB-SubCell"/>
</dbReference>
<keyword evidence="5 7" id="KW-1133">Transmembrane helix</keyword>
<evidence type="ECO:0000256" key="5">
    <source>
        <dbReference type="ARBA" id="ARBA00022989"/>
    </source>
</evidence>
<dbReference type="EMBL" id="JAJA02000001">
    <property type="protein sequence ID" value="KWS05376.1"/>
    <property type="molecule type" value="Genomic_DNA"/>
</dbReference>
<dbReference type="CDD" id="cd16017">
    <property type="entry name" value="LptA"/>
    <property type="match status" value="1"/>
</dbReference>